<dbReference type="GO" id="GO:0043565">
    <property type="term" value="F:sequence-specific DNA binding"/>
    <property type="evidence" value="ECO:0007669"/>
    <property type="project" value="InterPro"/>
</dbReference>
<dbReference type="FunFam" id="1.10.10.60:FF:000577">
    <property type="entry name" value="Homeobox-leucine zipper protein 18"/>
    <property type="match status" value="1"/>
</dbReference>
<comment type="similarity">
    <text evidence="2">Belongs to the HD-ZIP homeobox family. Class II subfamily.</text>
</comment>
<proteinExistence type="inferred from homology"/>
<evidence type="ECO:0000256" key="7">
    <source>
        <dbReference type="ARBA" id="ARBA00023242"/>
    </source>
</evidence>
<evidence type="ECO:0000259" key="11">
    <source>
        <dbReference type="PROSITE" id="PS50071"/>
    </source>
</evidence>
<dbReference type="PANTHER" id="PTHR45714:SF39">
    <property type="entry name" value="HOMEOBOX-LEUCINE ZIPPER PROTEIN HAT14"/>
    <property type="match status" value="1"/>
</dbReference>
<dbReference type="Gene3D" id="1.10.10.60">
    <property type="entry name" value="Homeodomain-like"/>
    <property type="match status" value="1"/>
</dbReference>
<dbReference type="InterPro" id="IPR001356">
    <property type="entry name" value="HD"/>
</dbReference>
<dbReference type="PROSITE" id="PS50071">
    <property type="entry name" value="HOMEOBOX_2"/>
    <property type="match status" value="1"/>
</dbReference>
<organism evidence="12 13">
    <name type="scientific">Cuscuta europaea</name>
    <name type="common">European dodder</name>
    <dbReference type="NCBI Taxonomy" id="41803"/>
    <lineage>
        <taxon>Eukaryota</taxon>
        <taxon>Viridiplantae</taxon>
        <taxon>Streptophyta</taxon>
        <taxon>Embryophyta</taxon>
        <taxon>Tracheophyta</taxon>
        <taxon>Spermatophyta</taxon>
        <taxon>Magnoliopsida</taxon>
        <taxon>eudicotyledons</taxon>
        <taxon>Gunneridae</taxon>
        <taxon>Pentapetalae</taxon>
        <taxon>asterids</taxon>
        <taxon>lamiids</taxon>
        <taxon>Solanales</taxon>
        <taxon>Convolvulaceae</taxon>
        <taxon>Cuscuteae</taxon>
        <taxon>Cuscuta</taxon>
        <taxon>Cuscuta subgen. Cuscuta</taxon>
    </lineage>
</organism>
<evidence type="ECO:0000256" key="5">
    <source>
        <dbReference type="ARBA" id="ARBA00023155"/>
    </source>
</evidence>
<feature type="region of interest" description="Disordered" evidence="10">
    <location>
        <begin position="146"/>
        <end position="166"/>
    </location>
</feature>
<accession>A0A9P0Z9T9</accession>
<comment type="caution">
    <text evidence="12">The sequence shown here is derived from an EMBL/GenBank/DDBJ whole genome shotgun (WGS) entry which is preliminary data.</text>
</comment>
<evidence type="ECO:0000256" key="9">
    <source>
        <dbReference type="RuleBase" id="RU000682"/>
    </source>
</evidence>
<dbReference type="AlphaFoldDB" id="A0A9P0Z9T9"/>
<evidence type="ECO:0000313" key="13">
    <source>
        <dbReference type="Proteomes" id="UP001152484"/>
    </source>
</evidence>
<keyword evidence="4 8" id="KW-0238">DNA-binding</keyword>
<evidence type="ECO:0000256" key="8">
    <source>
        <dbReference type="PROSITE-ProRule" id="PRU00108"/>
    </source>
</evidence>
<dbReference type="SMART" id="SM00340">
    <property type="entry name" value="HALZ"/>
    <property type="match status" value="1"/>
</dbReference>
<name>A0A9P0Z9T9_CUSEU</name>
<dbReference type="InterPro" id="IPR003106">
    <property type="entry name" value="Leu_zip_homeo"/>
</dbReference>
<gene>
    <name evidence="12" type="ORF">CEURO_LOCUS11858</name>
</gene>
<dbReference type="SUPFAM" id="SSF46689">
    <property type="entry name" value="Homeodomain-like"/>
    <property type="match status" value="1"/>
</dbReference>
<protein>
    <recommendedName>
        <fullName evidence="11">Homeobox domain-containing protein</fullName>
    </recommendedName>
</protein>
<feature type="domain" description="Homeobox" evidence="11">
    <location>
        <begin position="162"/>
        <end position="222"/>
    </location>
</feature>
<dbReference type="Proteomes" id="UP001152484">
    <property type="component" value="Unassembled WGS sequence"/>
</dbReference>
<feature type="DNA-binding region" description="Homeobox" evidence="8">
    <location>
        <begin position="164"/>
        <end position="223"/>
    </location>
</feature>
<dbReference type="GO" id="GO:0005634">
    <property type="term" value="C:nucleus"/>
    <property type="evidence" value="ECO:0007669"/>
    <property type="project" value="UniProtKB-SubCell"/>
</dbReference>
<evidence type="ECO:0000256" key="4">
    <source>
        <dbReference type="ARBA" id="ARBA00023125"/>
    </source>
</evidence>
<dbReference type="OrthoDB" id="6159439at2759"/>
<evidence type="ECO:0000256" key="3">
    <source>
        <dbReference type="ARBA" id="ARBA00023015"/>
    </source>
</evidence>
<evidence type="ECO:0000256" key="1">
    <source>
        <dbReference type="ARBA" id="ARBA00004123"/>
    </source>
</evidence>
<dbReference type="Pfam" id="PF00046">
    <property type="entry name" value="Homeodomain"/>
    <property type="match status" value="1"/>
</dbReference>
<dbReference type="InterPro" id="IPR009057">
    <property type="entry name" value="Homeodomain-like_sf"/>
</dbReference>
<reference evidence="12" key="1">
    <citation type="submission" date="2022-07" db="EMBL/GenBank/DDBJ databases">
        <authorList>
            <person name="Macas J."/>
            <person name="Novak P."/>
            <person name="Neumann P."/>
        </authorList>
    </citation>
    <scope>NUCLEOTIDE SEQUENCE</scope>
</reference>
<dbReference type="PANTHER" id="PTHR45714">
    <property type="entry name" value="HOMEOBOX-LEUCINE ZIPPER PROTEIN HAT14"/>
    <property type="match status" value="1"/>
</dbReference>
<keyword evidence="13" id="KW-1185">Reference proteome</keyword>
<keyword evidence="3" id="KW-0805">Transcription regulation</keyword>
<dbReference type="GO" id="GO:0000981">
    <property type="term" value="F:DNA-binding transcription factor activity, RNA polymerase II-specific"/>
    <property type="evidence" value="ECO:0007669"/>
    <property type="project" value="InterPro"/>
</dbReference>
<dbReference type="EMBL" id="CAMAPE010000027">
    <property type="protein sequence ID" value="CAH9092136.1"/>
    <property type="molecule type" value="Genomic_DNA"/>
</dbReference>
<keyword evidence="5 8" id="KW-0371">Homeobox</keyword>
<dbReference type="InterPro" id="IPR017970">
    <property type="entry name" value="Homeobox_CS"/>
</dbReference>
<keyword evidence="6" id="KW-0804">Transcription</keyword>
<feature type="compositionally biased region" description="Acidic residues" evidence="10">
    <location>
        <begin position="33"/>
        <end position="43"/>
    </location>
</feature>
<sequence length="327" mass="35542">MTEFTSDMELGLSLGLGITANKDSQNDSTGADGDYDDDAEDYEFVSSSSEEPQGSIDQRLVAFPSPIPLDFLPPAPAQYMTVGFQAAMPAMVTSAEDPPSPNCAASSFRALDFSIFKRKRNGAVPEVGGGGNQRNGPDAAVYGGAAEADRVSSRASDDEENCGSARKKLRLSKEQSAFLEESFKEHNTLNPKQKHVLAKQLNLQPRQVEVWFQNRRARTKLKQTEVDCENWKKCFETVKVENTKLHKEVQELRALKTPNPFQMQFPATTLTMCPSCKRVASACTLPPSAAGSLPRPIQSPCLSSEPRFFPFAAAAAACNPGHQSATS</sequence>
<evidence type="ECO:0000256" key="10">
    <source>
        <dbReference type="SAM" id="MobiDB-lite"/>
    </source>
</evidence>
<feature type="region of interest" description="Disordered" evidence="10">
    <location>
        <begin position="18"/>
        <end position="55"/>
    </location>
</feature>
<evidence type="ECO:0000313" key="12">
    <source>
        <dbReference type="EMBL" id="CAH9092136.1"/>
    </source>
</evidence>
<feature type="compositionally biased region" description="Basic and acidic residues" evidence="10">
    <location>
        <begin position="147"/>
        <end position="156"/>
    </location>
</feature>
<evidence type="ECO:0000256" key="6">
    <source>
        <dbReference type="ARBA" id="ARBA00023163"/>
    </source>
</evidence>
<evidence type="ECO:0000256" key="2">
    <source>
        <dbReference type="ARBA" id="ARBA00006074"/>
    </source>
</evidence>
<dbReference type="InterPro" id="IPR050762">
    <property type="entry name" value="HD-ZIP_Homeobox_LZ_Class_II"/>
</dbReference>
<dbReference type="SMART" id="SM00389">
    <property type="entry name" value="HOX"/>
    <property type="match status" value="1"/>
</dbReference>
<keyword evidence="7 8" id="KW-0539">Nucleus</keyword>
<feature type="compositionally biased region" description="Polar residues" evidence="10">
    <location>
        <begin position="45"/>
        <end position="55"/>
    </location>
</feature>
<comment type="subcellular location">
    <subcellularLocation>
        <location evidence="1 8 9">Nucleus</location>
    </subcellularLocation>
</comment>
<dbReference type="Pfam" id="PF02183">
    <property type="entry name" value="HALZ"/>
    <property type="match status" value="1"/>
</dbReference>
<dbReference type="PROSITE" id="PS00027">
    <property type="entry name" value="HOMEOBOX_1"/>
    <property type="match status" value="1"/>
</dbReference>
<dbReference type="CDD" id="cd00086">
    <property type="entry name" value="homeodomain"/>
    <property type="match status" value="1"/>
</dbReference>